<dbReference type="InterPro" id="IPR036188">
    <property type="entry name" value="FAD/NAD-bd_sf"/>
</dbReference>
<evidence type="ECO:0000313" key="1">
    <source>
        <dbReference type="EMBL" id="RTY39111.1"/>
    </source>
</evidence>
<name>A0A432AWG5_CHLPH</name>
<dbReference type="EMBL" id="RXYK01000003">
    <property type="protein sequence ID" value="RTY39111.1"/>
    <property type="molecule type" value="Genomic_DNA"/>
</dbReference>
<dbReference type="Proteomes" id="UP000279908">
    <property type="component" value="Unassembled WGS sequence"/>
</dbReference>
<evidence type="ECO:0008006" key="3">
    <source>
        <dbReference type="Google" id="ProtNLM"/>
    </source>
</evidence>
<accession>A0A432AWG5</accession>
<dbReference type="RefSeq" id="WP_126383771.1">
    <property type="nucleotide sequence ID" value="NZ_RXYK01000003.1"/>
</dbReference>
<dbReference type="PANTHER" id="PTHR32098">
    <property type="entry name" value="LYCOPENE BETA/EPSILON CYCLASE PROTEIN"/>
    <property type="match status" value="1"/>
</dbReference>
<dbReference type="PANTHER" id="PTHR32098:SF5">
    <property type="entry name" value="LYCOPENE BETA_EPSILON CYCLASE PROTEIN"/>
    <property type="match status" value="1"/>
</dbReference>
<organism evidence="1 2">
    <name type="scientific">Chlorobium phaeovibrioides</name>
    <dbReference type="NCBI Taxonomy" id="1094"/>
    <lineage>
        <taxon>Bacteria</taxon>
        <taxon>Pseudomonadati</taxon>
        <taxon>Chlorobiota</taxon>
        <taxon>Chlorobiia</taxon>
        <taxon>Chlorobiales</taxon>
        <taxon>Chlorobiaceae</taxon>
        <taxon>Chlorobium/Pelodictyon group</taxon>
        <taxon>Chlorobium</taxon>
    </lineage>
</organism>
<proteinExistence type="predicted"/>
<reference evidence="1 2" key="1">
    <citation type="submission" date="2018-12" db="EMBL/GenBank/DDBJ databases">
        <authorList>
            <person name="Lunina O.N."/>
            <person name="Grouzdev D.S."/>
            <person name="Gorlenko V.M."/>
            <person name="Savvichev A.S."/>
        </authorList>
    </citation>
    <scope>NUCLEOTIDE SEQUENCE [LARGE SCALE GENOMIC DNA]</scope>
    <source>
        <strain evidence="1 2">BrKhr-17</strain>
    </source>
</reference>
<dbReference type="Gene3D" id="3.50.50.60">
    <property type="entry name" value="FAD/NAD(P)-binding domain"/>
    <property type="match status" value="1"/>
</dbReference>
<evidence type="ECO:0000313" key="2">
    <source>
        <dbReference type="Proteomes" id="UP000279908"/>
    </source>
</evidence>
<dbReference type="AlphaFoldDB" id="A0A432AWG5"/>
<comment type="caution">
    <text evidence="1">The sequence shown here is derived from an EMBL/GenBank/DDBJ whole genome shotgun (WGS) entry which is preliminary data.</text>
</comment>
<sequence length="516" mass="57591">MPASLSQIRTTHPHLFKAFSVLPDGEEHLGRIEELDRYWEQLDHTVPDVVKDGSALPSGAALSSTYDIIYAGGTLGMLHAAVMAVRFGRKVLVFDRNTPGRSTRDWNISRQELFRLADTGVFSKEELDSVIVRKYKTGWVEFHKEDGSQKRLYMQNVLDCAVDADRLLGLAMEKVKAMKGCAVLSGTSFVRCFRFSDHVVVETADQKGNVSWFGAKVLVDVMGILSPIAMQLNRGRPQTHVCPTVGTSASGFLGVDFQTGEILASTGPAETSPGRGRQLIWEGFPAKGDEYITYLFFYDEVASPNDKSLLGLFDTYFKRLGEYKNMGPDFRVHRPVYGIIPAYFHDGFSRTREIADDRIVLLGDAASLASPLTFCGFGSMVRNLESLTAGLEAALTKGSLGKRALEKVSAYEPNVASMANLMKYMCYDSATDEPNFVNDLMNEVMVALDDLPEHYREAMFRDEMKIEELAVVMLRVAWRYPEVLKATWDKLGVEGSVGFLKNISGWALSRMKQPWW</sequence>
<gene>
    <name evidence="1" type="ORF">EKD02_03185</name>
</gene>
<protein>
    <recommendedName>
        <fullName evidence="3">Lycopene cyclase</fullName>
    </recommendedName>
</protein>
<dbReference type="SUPFAM" id="SSF51905">
    <property type="entry name" value="FAD/NAD(P)-binding domain"/>
    <property type="match status" value="1"/>
</dbReference>